<evidence type="ECO:0000313" key="4">
    <source>
        <dbReference type="Proteomes" id="UP000292686"/>
    </source>
</evidence>
<reference evidence="2 5" key="2">
    <citation type="submission" date="2020-07" db="EMBL/GenBank/DDBJ databases">
        <title>Sequencing the genomes of 1000 actinobacteria strains.</title>
        <authorList>
            <person name="Klenk H.-P."/>
        </authorList>
    </citation>
    <scope>NUCLEOTIDE SEQUENCE [LARGE SCALE GENOMIC DNA]</scope>
    <source>
        <strain evidence="2 5">DSM 23870</strain>
    </source>
</reference>
<dbReference type="EMBL" id="SDPM01000006">
    <property type="protein sequence ID" value="RXZ86043.1"/>
    <property type="molecule type" value="Genomic_DNA"/>
</dbReference>
<evidence type="ECO:0000313" key="2">
    <source>
        <dbReference type="EMBL" id="NYD68675.1"/>
    </source>
</evidence>
<dbReference type="RefSeq" id="WP_129175687.1">
    <property type="nucleotide sequence ID" value="NZ_JACCBI010000001.1"/>
</dbReference>
<dbReference type="Proteomes" id="UP000292686">
    <property type="component" value="Unassembled WGS sequence"/>
</dbReference>
<evidence type="ECO:0000256" key="1">
    <source>
        <dbReference type="SAM" id="MobiDB-lite"/>
    </source>
</evidence>
<gene>
    <name evidence="2" type="ORF">BJ972_003194</name>
    <name evidence="3" type="ORF">ESP50_12635</name>
</gene>
<protein>
    <submittedName>
        <fullName evidence="3">Uncharacterized protein</fullName>
    </submittedName>
</protein>
<sequence>MRTIHYAGGEFIVSDQIAAAIMDYAMALAQGTEADLITIPTYDEHGESVQSQLLIGPASQILSSPLPGAEPESTDDELLADLGRRAAALRPARPEPEAAHDIDLDLEIGR</sequence>
<accession>A0A4Q2M6Z1</accession>
<proteinExistence type="predicted"/>
<evidence type="ECO:0000313" key="5">
    <source>
        <dbReference type="Proteomes" id="UP000581087"/>
    </source>
</evidence>
<dbReference type="EMBL" id="JACCBI010000001">
    <property type="protein sequence ID" value="NYD68675.1"/>
    <property type="molecule type" value="Genomic_DNA"/>
</dbReference>
<feature type="region of interest" description="Disordered" evidence="1">
    <location>
        <begin position="89"/>
        <end position="110"/>
    </location>
</feature>
<comment type="caution">
    <text evidence="3">The sequence shown here is derived from an EMBL/GenBank/DDBJ whole genome shotgun (WGS) entry which is preliminary data.</text>
</comment>
<dbReference type="Proteomes" id="UP000581087">
    <property type="component" value="Unassembled WGS sequence"/>
</dbReference>
<feature type="compositionally biased region" description="Basic and acidic residues" evidence="1">
    <location>
        <begin position="92"/>
        <end position="110"/>
    </location>
</feature>
<organism evidence="3 4">
    <name type="scientific">Agromyces atrinae</name>
    <dbReference type="NCBI Taxonomy" id="592376"/>
    <lineage>
        <taxon>Bacteria</taxon>
        <taxon>Bacillati</taxon>
        <taxon>Actinomycetota</taxon>
        <taxon>Actinomycetes</taxon>
        <taxon>Micrococcales</taxon>
        <taxon>Microbacteriaceae</taxon>
        <taxon>Agromyces</taxon>
    </lineage>
</organism>
<keyword evidence="4" id="KW-1185">Reference proteome</keyword>
<name>A0A4Q2M6Z1_9MICO</name>
<dbReference type="AlphaFoldDB" id="A0A4Q2M6Z1"/>
<reference evidence="3 4" key="1">
    <citation type="submission" date="2019-01" db="EMBL/GenBank/DDBJ databases">
        <title>Agromyces.</title>
        <authorList>
            <person name="Li J."/>
        </authorList>
    </citation>
    <scope>NUCLEOTIDE SEQUENCE [LARGE SCALE GENOMIC DNA]</scope>
    <source>
        <strain evidence="3 4">DSM 23870</strain>
    </source>
</reference>
<evidence type="ECO:0000313" key="3">
    <source>
        <dbReference type="EMBL" id="RXZ86043.1"/>
    </source>
</evidence>
<dbReference type="OrthoDB" id="5119511at2"/>